<dbReference type="InterPro" id="IPR049174">
    <property type="entry name" value="Beta-AFase-like"/>
</dbReference>
<evidence type="ECO:0000259" key="2">
    <source>
        <dbReference type="Pfam" id="PF07944"/>
    </source>
</evidence>
<dbReference type="HOGENOM" id="CLU_013148_1_0_0"/>
<dbReference type="SUPFAM" id="SSF48208">
    <property type="entry name" value="Six-hairpin glycosidases"/>
    <property type="match status" value="1"/>
</dbReference>
<name>B1ZUU3_OPITP</name>
<dbReference type="InterPro" id="IPR049046">
    <property type="entry name" value="Beta-AFase-like_GH127_middle"/>
</dbReference>
<proteinExistence type="predicted"/>
<dbReference type="EMBL" id="CP001032">
    <property type="protein sequence ID" value="ACB74980.1"/>
    <property type="molecule type" value="Genomic_DNA"/>
</dbReference>
<dbReference type="InterPro" id="IPR012878">
    <property type="entry name" value="Beta-AFase-like_GH127_cat"/>
</dbReference>
<dbReference type="GO" id="GO:0005975">
    <property type="term" value="P:carbohydrate metabolic process"/>
    <property type="evidence" value="ECO:0007669"/>
    <property type="project" value="InterPro"/>
</dbReference>
<protein>
    <recommendedName>
        <fullName evidence="7">Glycoside hydrolase family 127 protein</fullName>
    </recommendedName>
</protein>
<sequence>MSIPPRLLLVFVSLFATAGFAADDYPIHPVPFFQVTVRDDFWAPRIRRNHEVTIPIALKQCYDTGRVDNFLKAAHVMPGEFGTEFPFDDTDIYKILEGASYSLQTFPDPKLEAEVDKLIEIIRAAQEPDGYLYTSRTINPHKLHKWISAKRWEADPKLSHELYNCGHLYEAAAAHFQATGKRTLLDIALKNADLLCHDFGPGRAAYYPGHQIVEMGLVKLYRVTGKREYLDLAKYFLDIRHGGETYNQAHLPVTEQKEAVGHSVRATYMFAGMADVAALTGDRAYLKATDAIWDDIVWRKLYLTGGIGAVGGHEGFGGAYELPNAKAYNETCASIGMVYWNAREFYLHGQARYFDVLERTLYNGVLSGVSLSGDRFFYPNPLAADGKIVRQAWFGCACCPSNICRFIPSIPGYVYATTPERVYANLYVGSEATLRFGSHAVRLTQRTAYPWSGDVEIVVDPAGQEPAGEFELALRIPGWARDEAIPSDLYAFANPAVGHAVVTVNGKPVTPTMEHGYAVLRRSWQAGDRVQLALPMEIRLVKAHASIADDVGRFALHRGPLVYCVEGVDLGGSALAAQLPPLETLRAERRDALLDGITVITAEDGPFTAIPYFAWANRAPSEMAVWLEPAATSR</sequence>
<evidence type="ECO:0008006" key="7">
    <source>
        <dbReference type="Google" id="ProtNLM"/>
    </source>
</evidence>
<feature type="domain" description="Non-reducing end beta-L-arabinofuranosidase-like GH127 middle" evidence="3">
    <location>
        <begin position="422"/>
        <end position="536"/>
    </location>
</feature>
<dbReference type="Pfam" id="PF20737">
    <property type="entry name" value="Glyco_hydro127C"/>
    <property type="match status" value="1"/>
</dbReference>
<feature type="domain" description="Non-reducing end beta-L-arabinofuranosidase-like GH127 catalytic" evidence="2">
    <location>
        <begin position="34"/>
        <end position="411"/>
    </location>
</feature>
<feature type="signal peptide" evidence="1">
    <location>
        <begin position="1"/>
        <end position="21"/>
    </location>
</feature>
<dbReference type="Pfam" id="PF07944">
    <property type="entry name" value="Beta-AFase-like_GH127_cat"/>
    <property type="match status" value="1"/>
</dbReference>
<dbReference type="Proteomes" id="UP000007013">
    <property type="component" value="Chromosome"/>
</dbReference>
<dbReference type="AlphaFoldDB" id="B1ZUU3"/>
<gene>
    <name evidence="5" type="ordered locus">Oter_1696</name>
</gene>
<evidence type="ECO:0000313" key="5">
    <source>
        <dbReference type="EMBL" id="ACB74980.1"/>
    </source>
</evidence>
<dbReference type="STRING" id="452637.Oter_1696"/>
<dbReference type="RefSeq" id="WP_012374517.1">
    <property type="nucleotide sequence ID" value="NC_010571.1"/>
</dbReference>
<evidence type="ECO:0000256" key="1">
    <source>
        <dbReference type="SAM" id="SignalP"/>
    </source>
</evidence>
<feature type="domain" description="Non-reducing end beta-L-arabinofuranosidase-like GH127 C-terminal" evidence="4">
    <location>
        <begin position="538"/>
        <end position="627"/>
    </location>
</feature>
<dbReference type="InterPro" id="IPR008928">
    <property type="entry name" value="6-hairpin_glycosidase_sf"/>
</dbReference>
<organism evidence="5 6">
    <name type="scientific">Opitutus terrae (strain DSM 11246 / JCM 15787 / PB90-1)</name>
    <dbReference type="NCBI Taxonomy" id="452637"/>
    <lineage>
        <taxon>Bacteria</taxon>
        <taxon>Pseudomonadati</taxon>
        <taxon>Verrucomicrobiota</taxon>
        <taxon>Opitutia</taxon>
        <taxon>Opitutales</taxon>
        <taxon>Opitutaceae</taxon>
        <taxon>Opitutus</taxon>
    </lineage>
</organism>
<evidence type="ECO:0000313" key="6">
    <source>
        <dbReference type="Proteomes" id="UP000007013"/>
    </source>
</evidence>
<dbReference type="KEGG" id="ote:Oter_1696"/>
<dbReference type="eggNOG" id="COG3533">
    <property type="taxonomic scope" value="Bacteria"/>
</dbReference>
<reference evidence="5 6" key="1">
    <citation type="journal article" date="2011" name="J. Bacteriol.">
        <title>Genome sequence of the verrucomicrobium Opitutus terrae PB90-1, an abundant inhabitant of rice paddy soil ecosystems.</title>
        <authorList>
            <person name="van Passel M.W."/>
            <person name="Kant R."/>
            <person name="Palva A."/>
            <person name="Copeland A."/>
            <person name="Lucas S."/>
            <person name="Lapidus A."/>
            <person name="Glavina del Rio T."/>
            <person name="Pitluck S."/>
            <person name="Goltsman E."/>
            <person name="Clum A."/>
            <person name="Sun H."/>
            <person name="Schmutz J."/>
            <person name="Larimer F.W."/>
            <person name="Land M.L."/>
            <person name="Hauser L."/>
            <person name="Kyrpides N."/>
            <person name="Mikhailova N."/>
            <person name="Richardson P.P."/>
            <person name="Janssen P.H."/>
            <person name="de Vos W.M."/>
            <person name="Smidt H."/>
        </authorList>
    </citation>
    <scope>NUCLEOTIDE SEQUENCE [LARGE SCALE GENOMIC DNA]</scope>
    <source>
        <strain evidence="6">DSM 11246 / JCM 15787 / PB90-1</strain>
    </source>
</reference>
<dbReference type="Pfam" id="PF20736">
    <property type="entry name" value="Glyco_hydro127M"/>
    <property type="match status" value="1"/>
</dbReference>
<dbReference type="OrthoDB" id="9757939at2"/>
<keyword evidence="1" id="KW-0732">Signal</keyword>
<evidence type="ECO:0000259" key="4">
    <source>
        <dbReference type="Pfam" id="PF20737"/>
    </source>
</evidence>
<keyword evidence="6" id="KW-1185">Reference proteome</keyword>
<dbReference type="PANTHER" id="PTHR43465:SF2">
    <property type="entry name" value="DUF1680 DOMAIN PROTEIN (AFU_ORTHOLOGUE AFUA_1G08910)"/>
    <property type="match status" value="1"/>
</dbReference>
<feature type="chain" id="PRO_5002774603" description="Glycoside hydrolase family 127 protein" evidence="1">
    <location>
        <begin position="22"/>
        <end position="634"/>
    </location>
</feature>
<accession>B1ZUU3</accession>
<dbReference type="InterPro" id="IPR049049">
    <property type="entry name" value="Beta-AFase-like_GH127_C"/>
</dbReference>
<evidence type="ECO:0000259" key="3">
    <source>
        <dbReference type="Pfam" id="PF20736"/>
    </source>
</evidence>
<dbReference type="PANTHER" id="PTHR43465">
    <property type="entry name" value="DUF1680 DOMAIN PROTEIN (AFU_ORTHOLOGUE AFUA_1G08910)"/>
    <property type="match status" value="1"/>
</dbReference>